<evidence type="ECO:0000256" key="9">
    <source>
        <dbReference type="PIRSR" id="PIRSR001480-2"/>
    </source>
</evidence>
<dbReference type="GO" id="GO:0004476">
    <property type="term" value="F:mannose-6-phosphate isomerase activity"/>
    <property type="evidence" value="ECO:0007669"/>
    <property type="project" value="UniProtKB-EC"/>
</dbReference>
<dbReference type="GO" id="GO:0033591">
    <property type="term" value="P:response to L-ascorbic acid"/>
    <property type="evidence" value="ECO:0007669"/>
    <property type="project" value="UniProtKB-ARBA"/>
</dbReference>
<dbReference type="GeneID" id="111010321"/>
<dbReference type="NCBIfam" id="TIGR00218">
    <property type="entry name" value="manA"/>
    <property type="match status" value="1"/>
</dbReference>
<dbReference type="InterPro" id="IPR016305">
    <property type="entry name" value="Mannose-6-P_Isomerase"/>
</dbReference>
<dbReference type="PRINTS" id="PR00714">
    <property type="entry name" value="MAN6PISMRASE"/>
</dbReference>
<dbReference type="GO" id="GO:0008270">
    <property type="term" value="F:zinc ion binding"/>
    <property type="evidence" value="ECO:0007669"/>
    <property type="project" value="InterPro"/>
</dbReference>
<dbReference type="PANTHER" id="PTHR10309">
    <property type="entry name" value="MANNOSE-6-PHOSPHATE ISOMERASE"/>
    <property type="match status" value="1"/>
</dbReference>
<dbReference type="InterPro" id="IPR001250">
    <property type="entry name" value="Man6P_Isoase-1"/>
</dbReference>
<dbReference type="GO" id="GO:0005975">
    <property type="term" value="P:carbohydrate metabolic process"/>
    <property type="evidence" value="ECO:0007669"/>
    <property type="project" value="InterPro"/>
</dbReference>
<dbReference type="Pfam" id="PF20512">
    <property type="entry name" value="PMI_typeI_hel"/>
    <property type="match status" value="1"/>
</dbReference>
<dbReference type="InterPro" id="IPR011051">
    <property type="entry name" value="RmlC_Cupin_sf"/>
</dbReference>
<dbReference type="GO" id="GO:0010043">
    <property type="term" value="P:response to zinc ion"/>
    <property type="evidence" value="ECO:0007669"/>
    <property type="project" value="UniProtKB-ARBA"/>
</dbReference>
<feature type="binding site" evidence="9">
    <location>
        <position position="304"/>
    </location>
    <ligand>
        <name>Zn(2+)</name>
        <dbReference type="ChEBI" id="CHEBI:29105"/>
    </ligand>
</feature>
<dbReference type="GO" id="GO:0046686">
    <property type="term" value="P:response to cadmium ion"/>
    <property type="evidence" value="ECO:0007669"/>
    <property type="project" value="UniProtKB-ARBA"/>
</dbReference>
<evidence type="ECO:0000256" key="1">
    <source>
        <dbReference type="ARBA" id="ARBA00000757"/>
    </source>
</evidence>
<dbReference type="PROSITE" id="PS00965">
    <property type="entry name" value="PMI_I_1"/>
    <property type="match status" value="1"/>
</dbReference>
<evidence type="ECO:0000256" key="6">
    <source>
        <dbReference type="ARBA" id="ARBA00022833"/>
    </source>
</evidence>
<dbReference type="KEGG" id="mcha:111010321"/>
<evidence type="ECO:0000259" key="11">
    <source>
        <dbReference type="Pfam" id="PF20512"/>
    </source>
</evidence>
<dbReference type="PIRSF" id="PIRSF001480">
    <property type="entry name" value="Mannose-6-phosphate_isomerase"/>
    <property type="match status" value="1"/>
</dbReference>
<dbReference type="FunFam" id="2.60.120.10:FF:000044">
    <property type="entry name" value="Mannose-6-phosphate isomerase"/>
    <property type="match status" value="1"/>
</dbReference>
<dbReference type="GO" id="GO:0009416">
    <property type="term" value="P:response to light stimulus"/>
    <property type="evidence" value="ECO:0007669"/>
    <property type="project" value="UniProtKB-ARBA"/>
</dbReference>
<evidence type="ECO:0000313" key="13">
    <source>
        <dbReference type="RefSeq" id="XP_022139369.1"/>
    </source>
</evidence>
<comment type="catalytic activity">
    <reaction evidence="1">
        <text>D-mannose 6-phosphate = D-fructose 6-phosphate</text>
        <dbReference type="Rhea" id="RHEA:12356"/>
        <dbReference type="ChEBI" id="CHEBI:58735"/>
        <dbReference type="ChEBI" id="CHEBI:61527"/>
        <dbReference type="EC" id="5.3.1.8"/>
    </reaction>
</comment>
<evidence type="ECO:0000259" key="10">
    <source>
        <dbReference type="Pfam" id="PF20511"/>
    </source>
</evidence>
<dbReference type="UniPathway" id="UPA00126">
    <property type="reaction ID" value="UER00423"/>
</dbReference>
<keyword evidence="7" id="KW-0413">Isomerase</keyword>
<evidence type="ECO:0000256" key="2">
    <source>
        <dbReference type="ARBA" id="ARBA00004666"/>
    </source>
</evidence>
<dbReference type="GO" id="GO:0009298">
    <property type="term" value="P:GDP-mannose biosynthetic process"/>
    <property type="evidence" value="ECO:0007669"/>
    <property type="project" value="UniProtKB-UniPathway"/>
</dbReference>
<dbReference type="OrthoDB" id="6605218at2759"/>
<proteinExistence type="inferred from homology"/>
<comment type="cofactor">
    <cofactor evidence="9">
        <name>Zn(2+)</name>
        <dbReference type="ChEBI" id="CHEBI:29105"/>
    </cofactor>
    <text evidence="9">Binds 1 zinc ion per subunit.</text>
</comment>
<accession>A0A6J1CCS2</accession>
<dbReference type="PANTHER" id="PTHR10309:SF10">
    <property type="entry name" value="MANNOSE-6-PHOSPHATE ISOMERASE"/>
    <property type="match status" value="1"/>
</dbReference>
<reference evidence="13" key="1">
    <citation type="submission" date="2025-08" db="UniProtKB">
        <authorList>
            <consortium name="RefSeq"/>
        </authorList>
    </citation>
    <scope>IDENTIFICATION</scope>
</reference>
<comment type="pathway">
    <text evidence="2">Nucleotide-sugar biosynthesis; GDP-alpha-D-mannose biosynthesis; alpha-D-mannose 1-phosphate from D-fructose 6-phosphate: step 1/2.</text>
</comment>
<dbReference type="SUPFAM" id="SSF51182">
    <property type="entry name" value="RmlC-like cupins"/>
    <property type="match status" value="1"/>
</dbReference>
<dbReference type="Pfam" id="PF20511">
    <property type="entry name" value="PMI_typeI_cat"/>
    <property type="match status" value="1"/>
</dbReference>
<dbReference type="EC" id="5.3.1.8" evidence="4"/>
<name>A0A6J1CCS2_MOMCH</name>
<feature type="binding site" evidence="9">
    <location>
        <position position="166"/>
    </location>
    <ligand>
        <name>Zn(2+)</name>
        <dbReference type="ChEBI" id="CHEBI:29105"/>
    </ligand>
</feature>
<dbReference type="InterPro" id="IPR018050">
    <property type="entry name" value="Pmannose_isomerase-type1_CS"/>
</dbReference>
<keyword evidence="5 9" id="KW-0479">Metal-binding</keyword>
<evidence type="ECO:0000313" key="12">
    <source>
        <dbReference type="Proteomes" id="UP000504603"/>
    </source>
</evidence>
<dbReference type="InterPro" id="IPR014710">
    <property type="entry name" value="RmlC-like_jellyroll"/>
</dbReference>
<evidence type="ECO:0000256" key="4">
    <source>
        <dbReference type="ARBA" id="ARBA00011956"/>
    </source>
</evidence>
<organism evidence="12 13">
    <name type="scientific">Momordica charantia</name>
    <name type="common">Bitter gourd</name>
    <name type="synonym">Balsam pear</name>
    <dbReference type="NCBI Taxonomy" id="3673"/>
    <lineage>
        <taxon>Eukaryota</taxon>
        <taxon>Viridiplantae</taxon>
        <taxon>Streptophyta</taxon>
        <taxon>Embryophyta</taxon>
        <taxon>Tracheophyta</taxon>
        <taxon>Spermatophyta</taxon>
        <taxon>Magnoliopsida</taxon>
        <taxon>eudicotyledons</taxon>
        <taxon>Gunneridae</taxon>
        <taxon>Pentapetalae</taxon>
        <taxon>rosids</taxon>
        <taxon>fabids</taxon>
        <taxon>Cucurbitales</taxon>
        <taxon>Cucurbitaceae</taxon>
        <taxon>Momordiceae</taxon>
        <taxon>Momordica</taxon>
    </lineage>
</organism>
<feature type="binding site" evidence="9">
    <location>
        <position position="139"/>
    </location>
    <ligand>
        <name>Zn(2+)</name>
        <dbReference type="ChEBI" id="CHEBI:29105"/>
    </ligand>
</feature>
<feature type="binding site" evidence="9">
    <location>
        <position position="141"/>
    </location>
    <ligand>
        <name>Zn(2+)</name>
        <dbReference type="ChEBI" id="CHEBI:29105"/>
    </ligand>
</feature>
<sequence length="447" mass="49706">MDEEDDSTLKKRKKKRFFATDRRKKLLRLKCSVQNYDWGVVGINSQVARLFSLNSGSCSADPEKCYAEFWIGTHKSGPSFVVFGRENNAAALGSKALSLKDWISVDPGAVLGDKVARKWGGDLPFLFKVLSVEKPLSIQAHPDKELARAFHVAQPSIYKDDNHKPEMALALTGFEALCGFISSKELKGVLSSVPEIVELVQEADAEKFSNDSEQDGREKVKPLFESIFSQIMSSSKGAVREAVSKLKRRLSLEKKKRQLSVKEQLVLRLEAQYPADVGILAAFFLNYVKLKPGEALYLGPNEPHAYISGECIECMATSDNVVRAGLTSKKRDVQALLSMLNYKQGFPEILQGISLNQYTRKYAPPFDEFEVDRCILPQAASVSFPSVPGPSLFLVISGKGRILTGYSEESTFQEGEVLFVPAYMEVSLRAASTELHMYRAGVNSRFF</sequence>
<evidence type="ECO:0000256" key="7">
    <source>
        <dbReference type="ARBA" id="ARBA00023235"/>
    </source>
</evidence>
<dbReference type="RefSeq" id="XP_022139369.1">
    <property type="nucleotide sequence ID" value="XM_022283677.1"/>
</dbReference>
<protein>
    <recommendedName>
        <fullName evidence="4">mannose-6-phosphate isomerase</fullName>
        <ecNumber evidence="4">5.3.1.8</ecNumber>
    </recommendedName>
</protein>
<dbReference type="CDD" id="cd07011">
    <property type="entry name" value="cupin_PMI_type_I_N"/>
    <property type="match status" value="1"/>
</dbReference>
<evidence type="ECO:0000256" key="5">
    <source>
        <dbReference type="ARBA" id="ARBA00022723"/>
    </source>
</evidence>
<feature type="domain" description="Phosphomannose isomerase type I catalytic" evidence="10">
    <location>
        <begin position="26"/>
        <end position="180"/>
    </location>
</feature>
<dbReference type="Gene3D" id="2.60.120.10">
    <property type="entry name" value="Jelly Rolls"/>
    <property type="match status" value="2"/>
</dbReference>
<comment type="similarity">
    <text evidence="3">Belongs to the mannose-6-phosphate isomerase type 1 family.</text>
</comment>
<dbReference type="InterPro" id="IPR046458">
    <property type="entry name" value="PMI_typeI_hel"/>
</dbReference>
<evidence type="ECO:0000256" key="3">
    <source>
        <dbReference type="ARBA" id="ARBA00010772"/>
    </source>
</evidence>
<dbReference type="AlphaFoldDB" id="A0A6J1CCS2"/>
<keyword evidence="12" id="KW-1185">Reference proteome</keyword>
<dbReference type="FunFam" id="1.10.441.10:FF:000001">
    <property type="entry name" value="Mannose-6-phosphate isomerase"/>
    <property type="match status" value="1"/>
</dbReference>
<dbReference type="GO" id="GO:0005829">
    <property type="term" value="C:cytosol"/>
    <property type="evidence" value="ECO:0007669"/>
    <property type="project" value="TreeGrafter"/>
</dbReference>
<evidence type="ECO:0000256" key="8">
    <source>
        <dbReference type="PIRSR" id="PIRSR001480-1"/>
    </source>
</evidence>
<keyword evidence="6 9" id="KW-0862">Zinc</keyword>
<dbReference type="Gene3D" id="1.10.441.10">
    <property type="entry name" value="Phosphomannose Isomerase, domain 2"/>
    <property type="match status" value="1"/>
</dbReference>
<gene>
    <name evidence="13" type="primary">LOC111010321</name>
</gene>
<feature type="domain" description="Phosphomannose isomerase type I helical insertion" evidence="11">
    <location>
        <begin position="199"/>
        <end position="285"/>
    </location>
</feature>
<dbReference type="Proteomes" id="UP000504603">
    <property type="component" value="Unplaced"/>
</dbReference>
<dbReference type="InterPro" id="IPR046457">
    <property type="entry name" value="PMI_typeI_cat"/>
</dbReference>
<feature type="active site" evidence="8">
    <location>
        <position position="323"/>
    </location>
</feature>